<evidence type="ECO:0000256" key="8">
    <source>
        <dbReference type="RuleBase" id="RU000555"/>
    </source>
</evidence>
<feature type="domain" description="Malate synthase C-terminal" evidence="11">
    <location>
        <begin position="414"/>
        <end position="532"/>
    </location>
</feature>
<dbReference type="EMBL" id="JMTM01000053">
    <property type="protein sequence ID" value="OAZ03671.1"/>
    <property type="molecule type" value="Genomic_DNA"/>
</dbReference>
<evidence type="ECO:0000256" key="7">
    <source>
        <dbReference type="PIRSR" id="PIRSR001363-1"/>
    </source>
</evidence>
<comment type="similarity">
    <text evidence="1 8">Belongs to the malate synthase family.</text>
</comment>
<comment type="pathway">
    <text evidence="8">Carbohydrate metabolism; glyoxylate cycle; (S)-malate from isocitrate: step 2/2.</text>
</comment>
<evidence type="ECO:0000313" key="12">
    <source>
        <dbReference type="EMBL" id="OAZ03671.1"/>
    </source>
</evidence>
<name>A0A199XQZ8_9FLAO</name>
<dbReference type="Gene3D" id="1.20.1220.12">
    <property type="entry name" value="Malate synthase, domain III"/>
    <property type="match status" value="1"/>
</dbReference>
<keyword evidence="3 8" id="KW-0329">Glyoxylate bypass</keyword>
<feature type="domain" description="Malate synthase N-terminal" evidence="10">
    <location>
        <begin position="12"/>
        <end position="72"/>
    </location>
</feature>
<dbReference type="InterPro" id="IPR019830">
    <property type="entry name" value="Malate_synthase_CS"/>
</dbReference>
<feature type="active site" description="Proton donor" evidence="7">
    <location>
        <position position="448"/>
    </location>
</feature>
<dbReference type="FunFam" id="1.20.1220.12:FF:000001">
    <property type="entry name" value="Malate synthase"/>
    <property type="match status" value="1"/>
</dbReference>
<keyword evidence="13" id="KW-1185">Reference proteome</keyword>
<feature type="domain" description="Malate synthase TIM barrel" evidence="9">
    <location>
        <begin position="164"/>
        <end position="409"/>
    </location>
</feature>
<keyword evidence="5 8" id="KW-0808">Transferase</keyword>
<evidence type="ECO:0000259" key="10">
    <source>
        <dbReference type="Pfam" id="PF20656"/>
    </source>
</evidence>
<proteinExistence type="inferred from homology"/>
<dbReference type="PANTHER" id="PTHR42902">
    <property type="entry name" value="MALATE SYNTHASE"/>
    <property type="match status" value="1"/>
</dbReference>
<dbReference type="CDD" id="cd00727">
    <property type="entry name" value="malate_synt_A"/>
    <property type="match status" value="1"/>
</dbReference>
<dbReference type="InterPro" id="IPR048355">
    <property type="entry name" value="MS_C"/>
</dbReference>
<dbReference type="EC" id="2.3.3.9" evidence="2 8"/>
<organism evidence="12 13">
    <name type="scientific">Flavobacterium succinicans</name>
    <dbReference type="NCBI Taxonomy" id="29536"/>
    <lineage>
        <taxon>Bacteria</taxon>
        <taxon>Pseudomonadati</taxon>
        <taxon>Bacteroidota</taxon>
        <taxon>Flavobacteriia</taxon>
        <taxon>Flavobacteriales</taxon>
        <taxon>Flavobacteriaceae</taxon>
        <taxon>Flavobacterium</taxon>
    </lineage>
</organism>
<dbReference type="Pfam" id="PF20656">
    <property type="entry name" value="MS_N"/>
    <property type="match status" value="1"/>
</dbReference>
<dbReference type="GO" id="GO:0004474">
    <property type="term" value="F:malate synthase activity"/>
    <property type="evidence" value="ECO:0007669"/>
    <property type="project" value="UniProtKB-EC"/>
</dbReference>
<dbReference type="InterPro" id="IPR048356">
    <property type="entry name" value="MS_N"/>
</dbReference>
<dbReference type="AlphaFoldDB" id="A0A199XQZ8"/>
<dbReference type="FunFam" id="3.20.20.360:FF:000001">
    <property type="entry name" value="Malate synthase"/>
    <property type="match status" value="1"/>
</dbReference>
<dbReference type="GO" id="GO:0006099">
    <property type="term" value="P:tricarboxylic acid cycle"/>
    <property type="evidence" value="ECO:0007669"/>
    <property type="project" value="UniProtKB-KW"/>
</dbReference>
<evidence type="ECO:0000256" key="1">
    <source>
        <dbReference type="ARBA" id="ARBA00006394"/>
    </source>
</evidence>
<dbReference type="SUPFAM" id="SSF51645">
    <property type="entry name" value="Malate synthase G"/>
    <property type="match status" value="1"/>
</dbReference>
<dbReference type="Pfam" id="PF20659">
    <property type="entry name" value="MS_C"/>
    <property type="match status" value="1"/>
</dbReference>
<dbReference type="GO" id="GO:0006097">
    <property type="term" value="P:glyoxylate cycle"/>
    <property type="evidence" value="ECO:0007669"/>
    <property type="project" value="UniProtKB-UniPathway"/>
</dbReference>
<dbReference type="InterPro" id="IPR011076">
    <property type="entry name" value="Malate_synth_sf"/>
</dbReference>
<reference evidence="12 13" key="1">
    <citation type="submission" date="2016-06" db="EMBL/GenBank/DDBJ databases">
        <title>Draft genome sequence of Flavobacterium succinicans strain DD5b.</title>
        <authorList>
            <person name="Poehlein A."/>
            <person name="Daniel R."/>
            <person name="Simeonova D.D."/>
        </authorList>
    </citation>
    <scope>NUCLEOTIDE SEQUENCE [LARGE SCALE GENOMIC DNA]</scope>
    <source>
        <strain evidence="12 13">DD5b</strain>
    </source>
</reference>
<dbReference type="InterPro" id="IPR044856">
    <property type="entry name" value="Malate_synth_C_sf"/>
</dbReference>
<dbReference type="PANTHER" id="PTHR42902:SF1">
    <property type="entry name" value="MALATE SYNTHASE 1-RELATED"/>
    <property type="match status" value="1"/>
</dbReference>
<dbReference type="RefSeq" id="WP_064715740.1">
    <property type="nucleotide sequence ID" value="NZ_JMTM01000053.1"/>
</dbReference>
<dbReference type="PIRSF" id="PIRSF001363">
    <property type="entry name" value="Malate_synth"/>
    <property type="match status" value="1"/>
</dbReference>
<dbReference type="InterPro" id="IPR001465">
    <property type="entry name" value="Malate_synthase_TIM"/>
</dbReference>
<keyword evidence="4 8" id="KW-0816">Tricarboxylic acid cycle</keyword>
<evidence type="ECO:0000259" key="9">
    <source>
        <dbReference type="Pfam" id="PF01274"/>
    </source>
</evidence>
<dbReference type="OrthoDB" id="9768429at2"/>
<dbReference type="GO" id="GO:0005737">
    <property type="term" value="C:cytoplasm"/>
    <property type="evidence" value="ECO:0007669"/>
    <property type="project" value="TreeGrafter"/>
</dbReference>
<evidence type="ECO:0000256" key="5">
    <source>
        <dbReference type="ARBA" id="ARBA00022679"/>
    </source>
</evidence>
<evidence type="ECO:0000256" key="2">
    <source>
        <dbReference type="ARBA" id="ARBA00012636"/>
    </source>
</evidence>
<dbReference type="NCBIfam" id="TIGR01344">
    <property type="entry name" value="malate_syn_A"/>
    <property type="match status" value="1"/>
</dbReference>
<keyword evidence="12" id="KW-0012">Acyltransferase</keyword>
<evidence type="ECO:0000259" key="11">
    <source>
        <dbReference type="Pfam" id="PF20659"/>
    </source>
</evidence>
<evidence type="ECO:0000313" key="13">
    <source>
        <dbReference type="Proteomes" id="UP000093807"/>
    </source>
</evidence>
<accession>A0A199XQZ8</accession>
<protein>
    <recommendedName>
        <fullName evidence="2 8">Malate synthase</fullName>
        <ecNumber evidence="2 8">2.3.3.9</ecNumber>
    </recommendedName>
</protein>
<dbReference type="PROSITE" id="PS00510">
    <property type="entry name" value="MALATE_SYNTHASE"/>
    <property type="match status" value="1"/>
</dbReference>
<evidence type="ECO:0000256" key="4">
    <source>
        <dbReference type="ARBA" id="ARBA00022532"/>
    </source>
</evidence>
<gene>
    <name evidence="12" type="primary">aceB</name>
    <name evidence="12" type="ORF">FLB_19490</name>
</gene>
<dbReference type="InterPro" id="IPR046363">
    <property type="entry name" value="MS_N_TIM-barrel_dom"/>
</dbReference>
<sequence>MKTLTETTEKKWQFLNEEIAQHENILTEEAIDFLTALHENFNAKRLELLEARKAQQVQFDNGVLPTFPLETKSIRESNWQAAPIPKDLIDRRVEITGPVDRKMVINALNSGAKTFMADFEDSTSPTWNNIMEGQQNLKDAVNKTITLDDPLRNKKYALKEKTAVLIVRPRGLHLNEKHILIEDEEASGSLIDFGLYAFHNHDQLARNGSAPYFYLPKLEHYLEARWWNEVFEFAQEYLGEQHGTFKATVLIETITASFQLDEIIYELRDHIVGLNCGRWDYIFSYIKKFRNNPAFIVPNRDQVTMTSPFMDAYSKLVIQRCHKRNIHAMGGMAAQIPIKNDPEANDIAFKKVIADKEREARNGHDGTWVAHPDLVPIAMKVFNENMMTKNHIHIKRADLHITEADLLQIPVGTITEEGIRKNVNVAVLYITSWLNEQGAAAIHHLMEDAATAEISRSQLWQWLQNEVSLDTGEKLTTKLYNRIAMEEYEKIRKQVGDRAHEEENYILAEKLLDQLVVNKKFVEFLTILGYQYL</sequence>
<feature type="active site" description="Proton acceptor" evidence="7">
    <location>
        <position position="168"/>
    </location>
</feature>
<dbReference type="Proteomes" id="UP000093807">
    <property type="component" value="Unassembled WGS sequence"/>
</dbReference>
<dbReference type="Pfam" id="PF01274">
    <property type="entry name" value="MS_TIM-barrel"/>
    <property type="match status" value="1"/>
</dbReference>
<dbReference type="PATRIC" id="fig|29536.5.peg.2038"/>
<comment type="catalytic activity">
    <reaction evidence="6 8">
        <text>glyoxylate + acetyl-CoA + H2O = (S)-malate + CoA + H(+)</text>
        <dbReference type="Rhea" id="RHEA:18181"/>
        <dbReference type="ChEBI" id="CHEBI:15377"/>
        <dbReference type="ChEBI" id="CHEBI:15378"/>
        <dbReference type="ChEBI" id="CHEBI:15589"/>
        <dbReference type="ChEBI" id="CHEBI:36655"/>
        <dbReference type="ChEBI" id="CHEBI:57287"/>
        <dbReference type="ChEBI" id="CHEBI:57288"/>
        <dbReference type="EC" id="2.3.3.9"/>
    </reaction>
</comment>
<dbReference type="Gene3D" id="3.20.20.360">
    <property type="entry name" value="Malate synthase, domain 3"/>
    <property type="match status" value="1"/>
</dbReference>
<comment type="caution">
    <text evidence="12">The sequence shown here is derived from an EMBL/GenBank/DDBJ whole genome shotgun (WGS) entry which is preliminary data.</text>
</comment>
<dbReference type="UniPathway" id="UPA00703">
    <property type="reaction ID" value="UER00720"/>
</dbReference>
<evidence type="ECO:0000256" key="6">
    <source>
        <dbReference type="ARBA" id="ARBA00047918"/>
    </source>
</evidence>
<evidence type="ECO:0000256" key="3">
    <source>
        <dbReference type="ARBA" id="ARBA00022435"/>
    </source>
</evidence>
<dbReference type="InterPro" id="IPR006252">
    <property type="entry name" value="Malate_synthA"/>
</dbReference>